<keyword evidence="14" id="KW-0346">Stress response</keyword>
<evidence type="ECO:0000259" key="13">
    <source>
        <dbReference type="Pfam" id="PF01435"/>
    </source>
</evidence>
<dbReference type="HAMAP" id="MF_00188">
    <property type="entry name" value="Pept_M48_protease_HtpX"/>
    <property type="match status" value="1"/>
</dbReference>
<protein>
    <recommendedName>
        <fullName evidence="12">Protease HtpX homolog</fullName>
        <ecNumber evidence="12">3.4.24.-</ecNumber>
    </recommendedName>
</protein>
<dbReference type="CDD" id="cd07340">
    <property type="entry name" value="M48B_Htpx_like"/>
    <property type="match status" value="1"/>
</dbReference>
<keyword evidence="9 12" id="KW-1133">Transmembrane helix</keyword>
<evidence type="ECO:0000256" key="5">
    <source>
        <dbReference type="ARBA" id="ARBA00022692"/>
    </source>
</evidence>
<evidence type="ECO:0000256" key="6">
    <source>
        <dbReference type="ARBA" id="ARBA00022723"/>
    </source>
</evidence>
<comment type="cofactor">
    <cofactor evidence="12">
        <name>Zn(2+)</name>
        <dbReference type="ChEBI" id="CHEBI:29105"/>
    </cofactor>
    <text evidence="12">Binds 1 zinc ion per subunit.</text>
</comment>
<evidence type="ECO:0000313" key="14">
    <source>
        <dbReference type="EMBL" id="KRL64162.1"/>
    </source>
</evidence>
<accession>A0A0R1SCB1</accession>
<dbReference type="Pfam" id="PF01435">
    <property type="entry name" value="Peptidase_M48"/>
    <property type="match status" value="1"/>
</dbReference>
<evidence type="ECO:0000313" key="15">
    <source>
        <dbReference type="Proteomes" id="UP000052013"/>
    </source>
</evidence>
<feature type="binding site" evidence="12">
    <location>
        <position position="153"/>
    </location>
    <ligand>
        <name>Zn(2+)</name>
        <dbReference type="ChEBI" id="CHEBI:29105"/>
        <note>catalytic</note>
    </ligand>
</feature>
<feature type="transmembrane region" description="Helical" evidence="12">
    <location>
        <begin position="214"/>
        <end position="236"/>
    </location>
</feature>
<feature type="binding site" evidence="12">
    <location>
        <position position="157"/>
    </location>
    <ligand>
        <name>Zn(2+)</name>
        <dbReference type="ChEBI" id="CHEBI:29105"/>
        <note>catalytic</note>
    </ligand>
</feature>
<evidence type="ECO:0000256" key="3">
    <source>
        <dbReference type="ARBA" id="ARBA00022475"/>
    </source>
</evidence>
<comment type="caution">
    <text evidence="14">The sequence shown here is derived from an EMBL/GenBank/DDBJ whole genome shotgun (WGS) entry which is preliminary data.</text>
</comment>
<feature type="active site" evidence="12">
    <location>
        <position position="154"/>
    </location>
</feature>
<dbReference type="GO" id="GO:0006508">
    <property type="term" value="P:proteolysis"/>
    <property type="evidence" value="ECO:0007669"/>
    <property type="project" value="UniProtKB-KW"/>
</dbReference>
<keyword evidence="11 12" id="KW-0472">Membrane</keyword>
<dbReference type="STRING" id="1423739.FC85_GL001436"/>
<feature type="transmembrane region" description="Helical" evidence="12">
    <location>
        <begin position="168"/>
        <end position="194"/>
    </location>
</feature>
<keyword evidence="7 12" id="KW-0378">Hydrolase</keyword>
<feature type="transmembrane region" description="Helical" evidence="12">
    <location>
        <begin position="46"/>
        <end position="71"/>
    </location>
</feature>
<feature type="transmembrane region" description="Helical" evidence="12">
    <location>
        <begin position="16"/>
        <end position="40"/>
    </location>
</feature>
<keyword evidence="10 12" id="KW-0482">Metalloprotease</keyword>
<evidence type="ECO:0000256" key="12">
    <source>
        <dbReference type="HAMAP-Rule" id="MF_00188"/>
    </source>
</evidence>
<dbReference type="PANTHER" id="PTHR43221">
    <property type="entry name" value="PROTEASE HTPX"/>
    <property type="match status" value="1"/>
</dbReference>
<dbReference type="EC" id="3.4.24.-" evidence="12"/>
<organism evidence="14 15">
    <name type="scientific">Lentilactobacillus diolivorans DSM 14421</name>
    <dbReference type="NCBI Taxonomy" id="1423739"/>
    <lineage>
        <taxon>Bacteria</taxon>
        <taxon>Bacillati</taxon>
        <taxon>Bacillota</taxon>
        <taxon>Bacilli</taxon>
        <taxon>Lactobacillales</taxon>
        <taxon>Lactobacillaceae</taxon>
        <taxon>Lentilactobacillus</taxon>
    </lineage>
</organism>
<proteinExistence type="inferred from homology"/>
<name>A0A0R1SCB1_9LACO</name>
<dbReference type="Gene3D" id="3.30.2010.10">
    <property type="entry name" value="Metalloproteases ('zincins'), catalytic domain"/>
    <property type="match status" value="1"/>
</dbReference>
<sequence>MDTINQQVKQNRYRTWFVMSGFTILIAIIGFLIGCIFANQNDYFDIMIPIYTMLGFLAGAAIYSVIVYMSVTNILMRSSKAVQLQESDDPQLFNIVSDLAMVANIPMPDIYLMDDPAPNAFATGRDPKHAAVAVTSGLRKMMDREELEGVLAHEVSHIKNYDIRVSSITVALTTFIAGAGATLIILGVSLMRGGNWMGFFGGNDRDNDSKSSSYFWLAVLGFGFIIWIGGWIIRIIGVPIAQIMQFAVSRQRESLADVSGVNLTRDPQGLIDALTLLKDDTTPTSNPAAKGAALYINEPVTKQGRTPFLVKMFDTHPPLDERIARLKRLLGEN</sequence>
<evidence type="ECO:0000256" key="4">
    <source>
        <dbReference type="ARBA" id="ARBA00022670"/>
    </source>
</evidence>
<evidence type="ECO:0000256" key="10">
    <source>
        <dbReference type="ARBA" id="ARBA00023049"/>
    </source>
</evidence>
<keyword evidence="8 12" id="KW-0862">Zinc</keyword>
<evidence type="ECO:0000256" key="7">
    <source>
        <dbReference type="ARBA" id="ARBA00022801"/>
    </source>
</evidence>
<reference evidence="14 15" key="1">
    <citation type="journal article" date="2015" name="Genome Announc.">
        <title>Expanding the biotechnology potential of lactobacilli through comparative genomics of 213 strains and associated genera.</title>
        <authorList>
            <person name="Sun Z."/>
            <person name="Harris H.M."/>
            <person name="McCann A."/>
            <person name="Guo C."/>
            <person name="Argimon S."/>
            <person name="Zhang W."/>
            <person name="Yang X."/>
            <person name="Jeffery I.B."/>
            <person name="Cooney J.C."/>
            <person name="Kagawa T.F."/>
            <person name="Liu W."/>
            <person name="Song Y."/>
            <person name="Salvetti E."/>
            <person name="Wrobel A."/>
            <person name="Rasinkangas P."/>
            <person name="Parkhill J."/>
            <person name="Rea M.C."/>
            <person name="O'Sullivan O."/>
            <person name="Ritari J."/>
            <person name="Douillard F.P."/>
            <person name="Paul Ross R."/>
            <person name="Yang R."/>
            <person name="Briner A.E."/>
            <person name="Felis G.E."/>
            <person name="de Vos W.M."/>
            <person name="Barrangou R."/>
            <person name="Klaenhammer T.R."/>
            <person name="Caufield P.W."/>
            <person name="Cui Y."/>
            <person name="Zhang H."/>
            <person name="O'Toole P.W."/>
        </authorList>
    </citation>
    <scope>NUCLEOTIDE SEQUENCE [LARGE SCALE GENOMIC DNA]</scope>
    <source>
        <strain evidence="14 15">DSM 14421</strain>
    </source>
</reference>
<keyword evidence="6 12" id="KW-0479">Metal-binding</keyword>
<keyword evidence="5 12" id="KW-0812">Transmembrane</keyword>
<dbReference type="AlphaFoldDB" id="A0A0R1SCB1"/>
<dbReference type="GO" id="GO:0004222">
    <property type="term" value="F:metalloendopeptidase activity"/>
    <property type="evidence" value="ECO:0007669"/>
    <property type="project" value="UniProtKB-UniRule"/>
</dbReference>
<evidence type="ECO:0000256" key="2">
    <source>
        <dbReference type="ARBA" id="ARBA00009779"/>
    </source>
</evidence>
<gene>
    <name evidence="12" type="primary">htpX</name>
    <name evidence="14" type="ORF">FC85_GL001436</name>
</gene>
<dbReference type="Proteomes" id="UP000052013">
    <property type="component" value="Unassembled WGS sequence"/>
</dbReference>
<dbReference type="GO" id="GO:0008270">
    <property type="term" value="F:zinc ion binding"/>
    <property type="evidence" value="ECO:0007669"/>
    <property type="project" value="UniProtKB-UniRule"/>
</dbReference>
<dbReference type="RefSeq" id="WP_057865849.1">
    <property type="nucleotide sequence ID" value="NZ_AZEY01000098.1"/>
</dbReference>
<dbReference type="InterPro" id="IPR022919">
    <property type="entry name" value="Pept_M48_protease_HtpX"/>
</dbReference>
<dbReference type="InterPro" id="IPR050083">
    <property type="entry name" value="HtpX_protease"/>
</dbReference>
<dbReference type="PANTHER" id="PTHR43221:SF1">
    <property type="entry name" value="PROTEASE HTPX"/>
    <property type="match status" value="1"/>
</dbReference>
<dbReference type="InterPro" id="IPR001915">
    <property type="entry name" value="Peptidase_M48"/>
</dbReference>
<evidence type="ECO:0000256" key="1">
    <source>
        <dbReference type="ARBA" id="ARBA00004651"/>
    </source>
</evidence>
<keyword evidence="3 12" id="KW-1003">Cell membrane</keyword>
<feature type="domain" description="Peptidase M48" evidence="13">
    <location>
        <begin position="88"/>
        <end position="328"/>
    </location>
</feature>
<evidence type="ECO:0000256" key="11">
    <source>
        <dbReference type="ARBA" id="ARBA00023136"/>
    </source>
</evidence>
<evidence type="ECO:0000256" key="9">
    <source>
        <dbReference type="ARBA" id="ARBA00022989"/>
    </source>
</evidence>
<dbReference type="EMBL" id="AZEY01000098">
    <property type="protein sequence ID" value="KRL64162.1"/>
    <property type="molecule type" value="Genomic_DNA"/>
</dbReference>
<feature type="binding site" evidence="12">
    <location>
        <position position="253"/>
    </location>
    <ligand>
        <name>Zn(2+)</name>
        <dbReference type="ChEBI" id="CHEBI:29105"/>
        <note>catalytic</note>
    </ligand>
</feature>
<evidence type="ECO:0000256" key="8">
    <source>
        <dbReference type="ARBA" id="ARBA00022833"/>
    </source>
</evidence>
<dbReference type="PATRIC" id="fig|1423739.3.peg.1503"/>
<comment type="subcellular location">
    <subcellularLocation>
        <location evidence="1 12">Cell membrane</location>
        <topology evidence="1 12">Multi-pass membrane protein</topology>
    </subcellularLocation>
</comment>
<dbReference type="GO" id="GO:0005886">
    <property type="term" value="C:plasma membrane"/>
    <property type="evidence" value="ECO:0007669"/>
    <property type="project" value="UniProtKB-SubCell"/>
</dbReference>
<comment type="similarity">
    <text evidence="2 12">Belongs to the peptidase M48B family.</text>
</comment>
<keyword evidence="4 12" id="KW-0645">Protease</keyword>